<dbReference type="PANTHER" id="PTHR15651">
    <property type="entry name" value="ARMADILLO REPEAT-CONTAINING PROTEIN 8"/>
    <property type="match status" value="1"/>
</dbReference>
<comment type="subcellular location">
    <subcellularLocation>
        <location evidence="2">Cytoplasm</location>
    </subcellularLocation>
    <subcellularLocation>
        <location evidence="1">Nucleus</location>
    </subcellularLocation>
</comment>
<dbReference type="InterPro" id="IPR011989">
    <property type="entry name" value="ARM-like"/>
</dbReference>
<dbReference type="GeneID" id="54358494"/>
<keyword evidence="6" id="KW-1185">Reference proteome</keyword>
<evidence type="ECO:0000313" key="6">
    <source>
        <dbReference type="Proteomes" id="UP000504637"/>
    </source>
</evidence>
<proteinExistence type="predicted"/>
<dbReference type="GO" id="GO:0034657">
    <property type="term" value="C:GID complex"/>
    <property type="evidence" value="ECO:0007669"/>
    <property type="project" value="TreeGrafter"/>
</dbReference>
<reference evidence="7" key="3">
    <citation type="submission" date="2025-08" db="UniProtKB">
        <authorList>
            <consortium name="RefSeq"/>
        </authorList>
    </citation>
    <scope>IDENTIFICATION</scope>
    <source>
        <strain evidence="7">CBS 342.82</strain>
    </source>
</reference>
<dbReference type="SUPFAM" id="SSF48371">
    <property type="entry name" value="ARM repeat"/>
    <property type="match status" value="1"/>
</dbReference>
<keyword evidence="3" id="KW-0963">Cytoplasm</keyword>
<evidence type="ECO:0000256" key="2">
    <source>
        <dbReference type="ARBA" id="ARBA00004496"/>
    </source>
</evidence>
<name>A0A6J3MH46_9PEZI</name>
<protein>
    <submittedName>
        <fullName evidence="7">ARM repeat-containing protein</fullName>
    </submittedName>
</protein>
<dbReference type="Proteomes" id="UP000504637">
    <property type="component" value="Unplaced"/>
</dbReference>
<dbReference type="GO" id="GO:0005634">
    <property type="term" value="C:nucleus"/>
    <property type="evidence" value="ECO:0007669"/>
    <property type="project" value="UniProtKB-SubCell"/>
</dbReference>
<evidence type="ECO:0000256" key="1">
    <source>
        <dbReference type="ARBA" id="ARBA00004123"/>
    </source>
</evidence>
<dbReference type="OrthoDB" id="5559898at2759"/>
<dbReference type="PANTHER" id="PTHR15651:SF7">
    <property type="entry name" value="ARMADILLO REPEAT-CONTAINING PROTEIN 8"/>
    <property type="match status" value="1"/>
</dbReference>
<reference evidence="7" key="1">
    <citation type="submission" date="2020-01" db="EMBL/GenBank/DDBJ databases">
        <authorList>
            <consortium name="DOE Joint Genome Institute"/>
            <person name="Haridas S."/>
            <person name="Albert R."/>
            <person name="Binder M."/>
            <person name="Bloem J."/>
            <person name="Labutti K."/>
            <person name="Salamov A."/>
            <person name="Andreopoulos B."/>
            <person name="Baker S.E."/>
            <person name="Barry K."/>
            <person name="Bills G."/>
            <person name="Bluhm B.H."/>
            <person name="Cannon C."/>
            <person name="Castanera R."/>
            <person name="Culley D.E."/>
            <person name="Daum C."/>
            <person name="Ezra D."/>
            <person name="Gonzalez J.B."/>
            <person name="Henrissat B."/>
            <person name="Kuo A."/>
            <person name="Liang C."/>
            <person name="Lipzen A."/>
            <person name="Lutzoni F."/>
            <person name="Magnuson J."/>
            <person name="Mondo S."/>
            <person name="Nolan M."/>
            <person name="Ohm R."/>
            <person name="Pangilinan J."/>
            <person name="Park H.-J."/>
            <person name="Ramirez L."/>
            <person name="Alfaro M."/>
            <person name="Sun H."/>
            <person name="Tritt A."/>
            <person name="Yoshinaga Y."/>
            <person name="Zwiers L.-H."/>
            <person name="Turgeon B.G."/>
            <person name="Goodwin S.B."/>
            <person name="Spatafora J.W."/>
            <person name="Crous P.W."/>
            <person name="Grigoriev I.V."/>
        </authorList>
    </citation>
    <scope>NUCLEOTIDE SEQUENCE</scope>
    <source>
        <strain evidence="7">CBS 342.82</strain>
    </source>
</reference>
<keyword evidence="5" id="KW-0539">Nucleus</keyword>
<dbReference type="GO" id="GO:0005737">
    <property type="term" value="C:cytoplasm"/>
    <property type="evidence" value="ECO:0007669"/>
    <property type="project" value="UniProtKB-SubCell"/>
</dbReference>
<sequence>MVSGVSTEAIDLLSDVTAPVEQRLDVAKRLKNYIIGQDLRKEQAVRGSILPGLIRILKNIPRLYPVRRSESTDERAEHHVEVEQSNPWTPKDDLSLQAVLILGSLAAAGQPFLRPLCAINTPKLLVEALAVDVPSKIATAILQAIHNLAKFWSAAGESPVEGCDLWHAIFSEGQMDAFDVLLRQPTNSSAGRRQVQLIADIIALPADDHRCPNEHKAWPTTVFFIDTLASLLAAYAIDARHVLIKSISARLPPAPPKSVVPSIIAAISAIVFESTWCAHRFILSASVRELFLSQGTDERESFGPKHGFHNGHESLLPPMYLAASRSVTHTSRESANFPALAFYQSETAGPARFDHLKPLISDIDHSNAVCSWLIVLARSFQGMDRLAALRLLAHTEHAQKTRERERQLATLAIPLAISLVKRAAGASPSDDGDDENLTIDLRSQACSVLALLVSSSRELQVASAQSAVFKSICPLLKKSFNAITPAKQMWSAKAIPAVTEDTPEHCRLGERGISDGLMQAMRCRHGALTAIAALTDHEDSLRQNVIDEGAMSFMVDSLKPFPSVGPGSDKASLQHLMPEDGNTTPVLIAACRAAQCMARSVSVLRTSLVDGGIVSPLLRLLVHKNVDVRLATTDVCCNLVLTFSPMREELAAEDGQFVTTLAAHARSGETPELRIASMCALKNLVHDCSKEKKIAILDELGVSWLIGTIEGDQRDASAISNHGGVSVGLSTANAAGEQVDLLNPSTMDVDDATASREDGEVLYDEASSTHYQDSQLRSTLQAPPRVFNPRRYLSSIRQFEENREYALKRNEAAMQAQALDFIRNLIHGNDATALIDHVTQQLGPNRLIELLTAKLMPISDVKGWPGTSATVPVYNPTPLMLSTIHVCVHLATLSTHHRSLIMNHPALFRALLPHLRHSEAPVRSACLWVIANVTWSEDESDRLDARARVATLRSMGFETAVKSMTDDPSLNVRERVKTALDQFRVSGGLT</sequence>
<dbReference type="RefSeq" id="XP_033464312.1">
    <property type="nucleotide sequence ID" value="XM_033600694.1"/>
</dbReference>
<evidence type="ECO:0000256" key="4">
    <source>
        <dbReference type="ARBA" id="ARBA00022737"/>
    </source>
</evidence>
<dbReference type="InterPro" id="IPR016024">
    <property type="entry name" value="ARM-type_fold"/>
</dbReference>
<dbReference type="InterPro" id="IPR038739">
    <property type="entry name" value="ARMC8/Vid28"/>
</dbReference>
<evidence type="ECO:0000256" key="5">
    <source>
        <dbReference type="ARBA" id="ARBA00023242"/>
    </source>
</evidence>
<organism evidence="7">
    <name type="scientific">Dissoconium aciculare CBS 342.82</name>
    <dbReference type="NCBI Taxonomy" id="1314786"/>
    <lineage>
        <taxon>Eukaryota</taxon>
        <taxon>Fungi</taxon>
        <taxon>Dikarya</taxon>
        <taxon>Ascomycota</taxon>
        <taxon>Pezizomycotina</taxon>
        <taxon>Dothideomycetes</taxon>
        <taxon>Dothideomycetidae</taxon>
        <taxon>Mycosphaerellales</taxon>
        <taxon>Dissoconiaceae</taxon>
        <taxon>Dissoconium</taxon>
    </lineage>
</organism>
<evidence type="ECO:0000256" key="3">
    <source>
        <dbReference type="ARBA" id="ARBA00022490"/>
    </source>
</evidence>
<accession>A0A6J3MH46</accession>
<gene>
    <name evidence="7" type="ORF">K489DRAFT_310295</name>
</gene>
<dbReference type="GO" id="GO:0043161">
    <property type="term" value="P:proteasome-mediated ubiquitin-dependent protein catabolic process"/>
    <property type="evidence" value="ECO:0007669"/>
    <property type="project" value="TreeGrafter"/>
</dbReference>
<dbReference type="Gene3D" id="1.25.10.10">
    <property type="entry name" value="Leucine-rich Repeat Variant"/>
    <property type="match status" value="3"/>
</dbReference>
<keyword evidence="4" id="KW-0677">Repeat</keyword>
<dbReference type="AlphaFoldDB" id="A0A6J3MH46"/>
<evidence type="ECO:0000313" key="7">
    <source>
        <dbReference type="RefSeq" id="XP_033464312.1"/>
    </source>
</evidence>
<reference evidence="7" key="2">
    <citation type="submission" date="2020-04" db="EMBL/GenBank/DDBJ databases">
        <authorList>
            <consortium name="NCBI Genome Project"/>
        </authorList>
    </citation>
    <scope>NUCLEOTIDE SEQUENCE</scope>
    <source>
        <strain evidence="7">CBS 342.82</strain>
    </source>
</reference>